<evidence type="ECO:0000313" key="2">
    <source>
        <dbReference type="Proteomes" id="UP000574276"/>
    </source>
</evidence>
<reference evidence="1 2" key="1">
    <citation type="submission" date="2020-07" db="EMBL/GenBank/DDBJ databases">
        <title>Characterization and genome sequencing of isolate MD1, a novel member within the family Lachnospiraceae.</title>
        <authorList>
            <person name="Rettenmaier R."/>
            <person name="Di Bello L."/>
            <person name="Zinser C."/>
            <person name="Scheitz K."/>
            <person name="Liebl W."/>
            <person name="Zverlov V."/>
        </authorList>
    </citation>
    <scope>NUCLEOTIDE SEQUENCE [LARGE SCALE GENOMIC DNA]</scope>
    <source>
        <strain evidence="1 2">MD1</strain>
    </source>
</reference>
<keyword evidence="1" id="KW-0969">Cilium</keyword>
<keyword evidence="2" id="KW-1185">Reference proteome</keyword>
<evidence type="ECO:0000313" key="1">
    <source>
        <dbReference type="EMBL" id="MBB2181559.1"/>
    </source>
</evidence>
<sequence length="142" mass="16578">MEVRNCKSCGRLFNYLSGTPICPSCAHKLDLKFEEVKEYVYDHPGVGMQEVSEVMEVPIPQIKQWIREERLSFAEDSMIGLECERCGVTIKTGRYCKECKDKLAKGLNELYPEEKPVIQRKKETREKERMRFIDPSSIRNNL</sequence>
<protein>
    <submittedName>
        <fullName evidence="1">Flagellar protein</fullName>
    </submittedName>
</protein>
<keyword evidence="1" id="KW-0282">Flagellum</keyword>
<dbReference type="Proteomes" id="UP000574276">
    <property type="component" value="Unassembled WGS sequence"/>
</dbReference>
<keyword evidence="1" id="KW-0966">Cell projection</keyword>
<accession>A0A839JY62</accession>
<dbReference type="EMBL" id="JACEGA010000001">
    <property type="protein sequence ID" value="MBB2181559.1"/>
    <property type="molecule type" value="Genomic_DNA"/>
</dbReference>
<dbReference type="RefSeq" id="WP_228351333.1">
    <property type="nucleotide sequence ID" value="NZ_JACEGA010000001.1"/>
</dbReference>
<proteinExistence type="predicted"/>
<gene>
    <name evidence="1" type="ORF">H0486_01445</name>
</gene>
<organism evidence="1 2">
    <name type="scientific">Variimorphobacter saccharofermentans</name>
    <dbReference type="NCBI Taxonomy" id="2755051"/>
    <lineage>
        <taxon>Bacteria</taxon>
        <taxon>Bacillati</taxon>
        <taxon>Bacillota</taxon>
        <taxon>Clostridia</taxon>
        <taxon>Lachnospirales</taxon>
        <taxon>Lachnospiraceae</taxon>
        <taxon>Variimorphobacter</taxon>
    </lineage>
</organism>
<comment type="caution">
    <text evidence="1">The sequence shown here is derived from an EMBL/GenBank/DDBJ whole genome shotgun (WGS) entry which is preliminary data.</text>
</comment>
<name>A0A839JY62_9FIRM</name>
<dbReference type="AlphaFoldDB" id="A0A839JY62"/>